<keyword evidence="1 2" id="KW-0129">CBS domain</keyword>
<evidence type="ECO:0000259" key="3">
    <source>
        <dbReference type="PROSITE" id="PS51371"/>
    </source>
</evidence>
<dbReference type="EMBL" id="BJYT01000011">
    <property type="protein sequence ID" value="GEO10521.1"/>
    <property type="molecule type" value="Genomic_DNA"/>
</dbReference>
<dbReference type="PANTHER" id="PTHR43080:SF2">
    <property type="entry name" value="CBS DOMAIN-CONTAINING PROTEIN"/>
    <property type="match status" value="1"/>
</dbReference>
<dbReference type="Pfam" id="PF00571">
    <property type="entry name" value="CBS"/>
    <property type="match status" value="1"/>
</dbReference>
<dbReference type="Gene3D" id="3.10.580.10">
    <property type="entry name" value="CBS-domain"/>
    <property type="match status" value="1"/>
</dbReference>
<dbReference type="RefSeq" id="WP_147204631.1">
    <property type="nucleotide sequence ID" value="NZ_BJYT01000011.1"/>
</dbReference>
<dbReference type="AlphaFoldDB" id="A0A512BEY3"/>
<dbReference type="SMART" id="SM00116">
    <property type="entry name" value="CBS"/>
    <property type="match status" value="2"/>
</dbReference>
<dbReference type="InterPro" id="IPR000644">
    <property type="entry name" value="CBS_dom"/>
</dbReference>
<feature type="domain" description="CBS" evidence="3">
    <location>
        <begin position="7"/>
        <end position="63"/>
    </location>
</feature>
<gene>
    <name evidence="4" type="ORF">SAE01_30170</name>
</gene>
<evidence type="ECO:0000313" key="5">
    <source>
        <dbReference type="Proteomes" id="UP000321513"/>
    </source>
</evidence>
<evidence type="ECO:0000313" key="4">
    <source>
        <dbReference type="EMBL" id="GEO10521.1"/>
    </source>
</evidence>
<sequence length="219" mass="24895">MLANQLITTHYPTVEPDDKITLALQLVEDFDVLHIAVVDHNKYLGIISKDDLLDADDTSSIKVVLSGMLQKAVRPTEHFLTALKLAAQNNLSMVPVVNNEQEWMGAIPATELLKAAATFTGAEEPGAVIILEMERKSYSFGEISRLVETNDAYITQFNTFFENETGLLIVTIKINKVEVSDILATFQRYEYSVRYFMGEEQYENELRYNYDHLMSYLKI</sequence>
<comment type="caution">
    <text evidence="4">The sequence shown here is derived from an EMBL/GenBank/DDBJ whole genome shotgun (WGS) entry which is preliminary data.</text>
</comment>
<dbReference type="SUPFAM" id="SSF54631">
    <property type="entry name" value="CBS-domain pair"/>
    <property type="match status" value="1"/>
</dbReference>
<dbReference type="InterPro" id="IPR051257">
    <property type="entry name" value="Diverse_CBS-Domain"/>
</dbReference>
<evidence type="ECO:0000256" key="2">
    <source>
        <dbReference type="PROSITE-ProRule" id="PRU00703"/>
    </source>
</evidence>
<dbReference type="InterPro" id="IPR046342">
    <property type="entry name" value="CBS_dom_sf"/>
</dbReference>
<dbReference type="Proteomes" id="UP000321513">
    <property type="component" value="Unassembled WGS sequence"/>
</dbReference>
<proteinExistence type="predicted"/>
<dbReference type="OrthoDB" id="1523762at2"/>
<dbReference type="PROSITE" id="PS51371">
    <property type="entry name" value="CBS"/>
    <property type="match status" value="1"/>
</dbReference>
<name>A0A512BEY3_9BACT</name>
<keyword evidence="5" id="KW-1185">Reference proteome</keyword>
<protein>
    <recommendedName>
        <fullName evidence="3">CBS domain-containing protein</fullName>
    </recommendedName>
</protein>
<accession>A0A512BEY3</accession>
<dbReference type="PANTHER" id="PTHR43080">
    <property type="entry name" value="CBS DOMAIN-CONTAINING PROTEIN CBSX3, MITOCHONDRIAL"/>
    <property type="match status" value="1"/>
</dbReference>
<organism evidence="4 5">
    <name type="scientific">Segetibacter aerophilus</name>
    <dbReference type="NCBI Taxonomy" id="670293"/>
    <lineage>
        <taxon>Bacteria</taxon>
        <taxon>Pseudomonadati</taxon>
        <taxon>Bacteroidota</taxon>
        <taxon>Chitinophagia</taxon>
        <taxon>Chitinophagales</taxon>
        <taxon>Chitinophagaceae</taxon>
        <taxon>Segetibacter</taxon>
    </lineage>
</organism>
<reference evidence="4 5" key="1">
    <citation type="submission" date="2019-07" db="EMBL/GenBank/DDBJ databases">
        <title>Whole genome shotgun sequence of Segetibacter aerophilus NBRC 106135.</title>
        <authorList>
            <person name="Hosoyama A."/>
            <person name="Uohara A."/>
            <person name="Ohji S."/>
            <person name="Ichikawa N."/>
        </authorList>
    </citation>
    <scope>NUCLEOTIDE SEQUENCE [LARGE SCALE GENOMIC DNA]</scope>
    <source>
        <strain evidence="4 5">NBRC 106135</strain>
    </source>
</reference>
<evidence type="ECO:0000256" key="1">
    <source>
        <dbReference type="ARBA" id="ARBA00023122"/>
    </source>
</evidence>